<dbReference type="InterPro" id="IPR042118">
    <property type="entry name" value="QueA_dom1"/>
</dbReference>
<dbReference type="SUPFAM" id="SSF111337">
    <property type="entry name" value="QueA-like"/>
    <property type="match status" value="1"/>
</dbReference>
<comment type="subcellular location">
    <subcellularLocation>
        <location evidence="5">Cytoplasm</location>
    </subcellularLocation>
</comment>
<feature type="region of interest" description="Disordered" evidence="6">
    <location>
        <begin position="1"/>
        <end position="39"/>
    </location>
</feature>
<evidence type="ECO:0000256" key="3">
    <source>
        <dbReference type="ARBA" id="ARBA00022691"/>
    </source>
</evidence>
<comment type="function">
    <text evidence="5">Transfers and isomerizes the ribose moiety from AdoMet to the 7-aminomethyl group of 7-deazaguanine (preQ1-tRNA) to give epoxyqueuosine (oQ-tRNA).</text>
</comment>
<keyword evidence="7" id="KW-0328">Glycosyltransferase</keyword>
<keyword evidence="4 5" id="KW-0671">Queuosine biosynthesis</keyword>
<dbReference type="EMBL" id="JBBHLI010000003">
    <property type="protein sequence ID" value="MEK9500940.1"/>
    <property type="molecule type" value="Genomic_DNA"/>
</dbReference>
<evidence type="ECO:0000313" key="8">
    <source>
        <dbReference type="Proteomes" id="UP001484239"/>
    </source>
</evidence>
<dbReference type="Proteomes" id="UP001484239">
    <property type="component" value="Unassembled WGS sequence"/>
</dbReference>
<dbReference type="Gene3D" id="3.40.1780.10">
    <property type="entry name" value="QueA-like"/>
    <property type="match status" value="2"/>
</dbReference>
<evidence type="ECO:0000256" key="6">
    <source>
        <dbReference type="SAM" id="MobiDB-lite"/>
    </source>
</evidence>
<dbReference type="InterPro" id="IPR003699">
    <property type="entry name" value="QueA"/>
</dbReference>
<dbReference type="NCBIfam" id="TIGR00113">
    <property type="entry name" value="queA"/>
    <property type="match status" value="1"/>
</dbReference>
<evidence type="ECO:0000256" key="4">
    <source>
        <dbReference type="ARBA" id="ARBA00022785"/>
    </source>
</evidence>
<dbReference type="NCBIfam" id="NF001140">
    <property type="entry name" value="PRK00147.1"/>
    <property type="match status" value="1"/>
</dbReference>
<comment type="similarity">
    <text evidence="5">Belongs to the QueA family.</text>
</comment>
<proteinExistence type="inferred from homology"/>
<sequence length="386" mass="41514">MTREHSGAPGGASRTPGDRMSDYDYTLPPDRIAATPAARRDESRLLVLPRGGPVADHLQFRELDTLMAEGDLLVVNESRVLPARLLGRKPSGAAAEVLLVRPLPGGELRGVDGRGAIAGVDDAVLWEALVRPGSKLKPGRVVEVADDLRVEIEGPAPGGGRVVRLVTERPVAEVLERHGHMPLPPYIDRGDTPSDHTRYQTVYARTPGSIAAPTAGLHFTDELLGRLEARGVGRAAVSLHVGIGTFRPVETDDPAEHPMHAELYHVPEETVRAVAATRERGGRVWAVGTTVVRTLESVAAENGAIRAGSGSTDLFIRPPWRFRVVDGLVTNFHLPRSTLLMLVSALAGREAVLSAYETAVREGYRFYSYGDAMVVPPQRSSPPLAP</sequence>
<dbReference type="InterPro" id="IPR036100">
    <property type="entry name" value="QueA_sf"/>
</dbReference>
<comment type="pathway">
    <text evidence="5">tRNA modification; tRNA-queuosine biosynthesis.</text>
</comment>
<reference evidence="7 8" key="1">
    <citation type="submission" date="2024-02" db="EMBL/GenBank/DDBJ databases">
        <title>A novel Gemmatimonadota bacterium.</title>
        <authorList>
            <person name="Du Z.-J."/>
            <person name="Ye Y.-Q."/>
        </authorList>
    </citation>
    <scope>NUCLEOTIDE SEQUENCE [LARGE SCALE GENOMIC DNA]</scope>
    <source>
        <strain evidence="7 8">DH-20</strain>
    </source>
</reference>
<dbReference type="PANTHER" id="PTHR30307">
    <property type="entry name" value="S-ADENOSYLMETHIONINE:TRNA RIBOSYLTRANSFERASE-ISOMERASE"/>
    <property type="match status" value="1"/>
</dbReference>
<comment type="caution">
    <text evidence="7">The sequence shown here is derived from an EMBL/GenBank/DDBJ whole genome shotgun (WGS) entry which is preliminary data.</text>
</comment>
<comment type="catalytic activity">
    <reaction evidence="5">
        <text>7-aminomethyl-7-carbaguanosine(34) in tRNA + S-adenosyl-L-methionine = epoxyqueuosine(34) in tRNA + adenine + L-methionine + 2 H(+)</text>
        <dbReference type="Rhea" id="RHEA:32155"/>
        <dbReference type="Rhea" id="RHEA-COMP:10342"/>
        <dbReference type="Rhea" id="RHEA-COMP:18582"/>
        <dbReference type="ChEBI" id="CHEBI:15378"/>
        <dbReference type="ChEBI" id="CHEBI:16708"/>
        <dbReference type="ChEBI" id="CHEBI:57844"/>
        <dbReference type="ChEBI" id="CHEBI:59789"/>
        <dbReference type="ChEBI" id="CHEBI:82833"/>
        <dbReference type="ChEBI" id="CHEBI:194443"/>
        <dbReference type="EC" id="2.4.99.17"/>
    </reaction>
</comment>
<dbReference type="PANTHER" id="PTHR30307:SF0">
    <property type="entry name" value="S-ADENOSYLMETHIONINE:TRNA RIBOSYLTRANSFERASE-ISOMERASE"/>
    <property type="match status" value="1"/>
</dbReference>
<evidence type="ECO:0000256" key="2">
    <source>
        <dbReference type="ARBA" id="ARBA00022679"/>
    </source>
</evidence>
<name>A0ABU9E878_9BACT</name>
<keyword evidence="1 5" id="KW-0963">Cytoplasm</keyword>
<protein>
    <recommendedName>
        <fullName evidence="5">S-adenosylmethionine:tRNA ribosyltransferase-isomerase</fullName>
        <ecNumber evidence="5">2.4.99.17</ecNumber>
    </recommendedName>
    <alternativeName>
        <fullName evidence="5">Queuosine biosynthesis protein QueA</fullName>
    </alternativeName>
</protein>
<dbReference type="HAMAP" id="MF_00113">
    <property type="entry name" value="QueA"/>
    <property type="match status" value="1"/>
</dbReference>
<evidence type="ECO:0000256" key="1">
    <source>
        <dbReference type="ARBA" id="ARBA00022490"/>
    </source>
</evidence>
<keyword evidence="8" id="KW-1185">Reference proteome</keyword>
<keyword evidence="2 5" id="KW-0808">Transferase</keyword>
<accession>A0ABU9E878</accession>
<dbReference type="Gene3D" id="2.40.10.240">
    <property type="entry name" value="QueA-like"/>
    <property type="match status" value="1"/>
</dbReference>
<dbReference type="GO" id="GO:0051075">
    <property type="term" value="F:S-adenosylmethionine:tRNA ribosyltransferase-isomerase activity"/>
    <property type="evidence" value="ECO:0007669"/>
    <property type="project" value="UniProtKB-EC"/>
</dbReference>
<dbReference type="InterPro" id="IPR042119">
    <property type="entry name" value="QueA_dom2"/>
</dbReference>
<evidence type="ECO:0000256" key="5">
    <source>
        <dbReference type="HAMAP-Rule" id="MF_00113"/>
    </source>
</evidence>
<dbReference type="EC" id="2.4.99.17" evidence="5"/>
<organism evidence="7 8">
    <name type="scientific">Gaopeijia maritima</name>
    <dbReference type="NCBI Taxonomy" id="3119007"/>
    <lineage>
        <taxon>Bacteria</taxon>
        <taxon>Pseudomonadati</taxon>
        <taxon>Gemmatimonadota</taxon>
        <taxon>Longimicrobiia</taxon>
        <taxon>Gaopeijiales</taxon>
        <taxon>Gaopeijiaceae</taxon>
        <taxon>Gaopeijia</taxon>
    </lineage>
</organism>
<gene>
    <name evidence="5 7" type="primary">queA</name>
    <name evidence="7" type="ORF">WI372_08130</name>
</gene>
<evidence type="ECO:0000313" key="7">
    <source>
        <dbReference type="EMBL" id="MEK9500940.1"/>
    </source>
</evidence>
<keyword evidence="3 5" id="KW-0949">S-adenosyl-L-methionine</keyword>
<comment type="subunit">
    <text evidence="5">Monomer.</text>
</comment>
<dbReference type="Pfam" id="PF02547">
    <property type="entry name" value="Queuosine_synth"/>
    <property type="match status" value="1"/>
</dbReference>